<dbReference type="GeneID" id="57904614"/>
<proteinExistence type="predicted"/>
<dbReference type="PROSITE" id="PS51257">
    <property type="entry name" value="PROKAR_LIPOPROTEIN"/>
    <property type="match status" value="1"/>
</dbReference>
<evidence type="ECO:0008006" key="3">
    <source>
        <dbReference type="Google" id="ProtNLM"/>
    </source>
</evidence>
<accession>A0A380PXJ9</accession>
<dbReference type="AlphaFoldDB" id="A0A380PXJ9"/>
<name>A0A380PXJ9_YERFR</name>
<dbReference type="EMBL" id="UHJA01000001">
    <property type="protein sequence ID" value="SUP78251.1"/>
    <property type="molecule type" value="Genomic_DNA"/>
</dbReference>
<evidence type="ECO:0000313" key="2">
    <source>
        <dbReference type="Proteomes" id="UP000254835"/>
    </source>
</evidence>
<sequence length="186" mass="20825">MSYKRSISVLFTVIFLSGCQLDTRSSVDDYTGADAAKIRVLDRGIIGLVVYEPLGNCYKEVDSRKLTSTFHLSLIDQADQSVGSTKSIGMQKPGKFQNKVVKEYSIKSGQYLAIVNTTRQETYSGATNVYNNSTYFIPEKNHEYEIHVEPSKYLSSPASVTIDDLTSNDKLKEWKGELCKKTGFFS</sequence>
<protein>
    <recommendedName>
        <fullName evidence="3">Lipoprotein</fullName>
    </recommendedName>
</protein>
<gene>
    <name evidence="1" type="ORF">NCTC11470_03365</name>
</gene>
<dbReference type="Proteomes" id="UP000254835">
    <property type="component" value="Unassembled WGS sequence"/>
</dbReference>
<reference evidence="1 2" key="1">
    <citation type="submission" date="2018-06" db="EMBL/GenBank/DDBJ databases">
        <authorList>
            <consortium name="Pathogen Informatics"/>
            <person name="Doyle S."/>
        </authorList>
    </citation>
    <scope>NUCLEOTIDE SEQUENCE [LARGE SCALE GENOMIC DNA]</scope>
    <source>
        <strain evidence="1 2">NCTC11470</strain>
    </source>
</reference>
<dbReference type="OrthoDB" id="6505768at2"/>
<dbReference type="RefSeq" id="WP_032910497.1">
    <property type="nucleotide sequence ID" value="NZ_CP023964.1"/>
</dbReference>
<evidence type="ECO:0000313" key="1">
    <source>
        <dbReference type="EMBL" id="SUP78251.1"/>
    </source>
</evidence>
<organism evidence="1 2">
    <name type="scientific">Yersinia frederiksenii</name>
    <dbReference type="NCBI Taxonomy" id="29484"/>
    <lineage>
        <taxon>Bacteria</taxon>
        <taxon>Pseudomonadati</taxon>
        <taxon>Pseudomonadota</taxon>
        <taxon>Gammaproteobacteria</taxon>
        <taxon>Enterobacterales</taxon>
        <taxon>Yersiniaceae</taxon>
        <taxon>Yersinia</taxon>
    </lineage>
</organism>